<comment type="caution">
    <text evidence="1">The sequence shown here is derived from an EMBL/GenBank/DDBJ whole genome shotgun (WGS) entry which is preliminary data.</text>
</comment>
<evidence type="ECO:0000313" key="1">
    <source>
        <dbReference type="EMBL" id="KAK6334882.1"/>
    </source>
</evidence>
<organism evidence="1 2">
    <name type="scientific">Orbilia javanica</name>
    <dbReference type="NCBI Taxonomy" id="47235"/>
    <lineage>
        <taxon>Eukaryota</taxon>
        <taxon>Fungi</taxon>
        <taxon>Dikarya</taxon>
        <taxon>Ascomycota</taxon>
        <taxon>Pezizomycotina</taxon>
        <taxon>Orbiliomycetes</taxon>
        <taxon>Orbiliales</taxon>
        <taxon>Orbiliaceae</taxon>
        <taxon>Orbilia</taxon>
    </lineage>
</organism>
<dbReference type="EMBL" id="JAVHNR010000008">
    <property type="protein sequence ID" value="KAK6334882.1"/>
    <property type="molecule type" value="Genomic_DNA"/>
</dbReference>
<gene>
    <name evidence="1" type="ORF">TWF718_010327</name>
</gene>
<dbReference type="AlphaFoldDB" id="A0AAN8MLS8"/>
<dbReference type="Proteomes" id="UP001313282">
    <property type="component" value="Unassembled WGS sequence"/>
</dbReference>
<evidence type="ECO:0000313" key="2">
    <source>
        <dbReference type="Proteomes" id="UP001313282"/>
    </source>
</evidence>
<keyword evidence="2" id="KW-1185">Reference proteome</keyword>
<proteinExistence type="predicted"/>
<reference evidence="1 2" key="1">
    <citation type="submission" date="2019-10" db="EMBL/GenBank/DDBJ databases">
        <authorList>
            <person name="Palmer J.M."/>
        </authorList>
    </citation>
    <scope>NUCLEOTIDE SEQUENCE [LARGE SCALE GENOMIC DNA]</scope>
    <source>
        <strain evidence="1 2">TWF718</strain>
    </source>
</reference>
<name>A0AAN8MLS8_9PEZI</name>
<sequence length="76" mass="8327">MDSIDSTRANRSFSAKKYPLNSASSLASSPSIIKRTIDVDSVNNLYNLQVPSTEKGTFQLLPDRYPTIPIVANPDV</sequence>
<protein>
    <submittedName>
        <fullName evidence="1">Uncharacterized protein</fullName>
    </submittedName>
</protein>
<accession>A0AAN8MLS8</accession>